<gene>
    <name evidence="1" type="ORF">PWO00_27520</name>
</gene>
<protein>
    <submittedName>
        <fullName evidence="1">Uncharacterized protein</fullName>
    </submittedName>
</protein>
<reference evidence="1 2" key="1">
    <citation type="submission" date="2023-02" db="EMBL/GenBank/DDBJ databases">
        <title>Complete genome sequence of Priestia aryabhattai G5MAi6, a methanol-tolerant strain isolated from tap water in Hong Kong.</title>
        <authorList>
            <person name="Leung K.M."/>
            <person name="Lai G.K.K."/>
            <person name="Griffin S.D.J."/>
        </authorList>
    </citation>
    <scope>NUCLEOTIDE SEQUENCE [LARGE SCALE GENOMIC DNA]</scope>
    <source>
        <strain evidence="1 2">G5MAi6</strain>
        <plasmid evidence="1 2">pG5MAi6_1</plasmid>
    </source>
</reference>
<proteinExistence type="predicted"/>
<keyword evidence="1" id="KW-0614">Plasmid</keyword>
<accession>A0ABD7X3A8</accession>
<dbReference type="Proteomes" id="UP001220217">
    <property type="component" value="Plasmid pG5MAi6_1"/>
</dbReference>
<organism evidence="1 2">
    <name type="scientific">Priestia aryabhattai</name>
    <name type="common">Bacillus aryabhattai</name>
    <dbReference type="NCBI Taxonomy" id="412384"/>
    <lineage>
        <taxon>Bacteria</taxon>
        <taxon>Bacillati</taxon>
        <taxon>Bacillota</taxon>
        <taxon>Bacilli</taxon>
        <taxon>Bacillales</taxon>
        <taxon>Bacillaceae</taxon>
        <taxon>Priestia</taxon>
    </lineage>
</organism>
<evidence type="ECO:0000313" key="2">
    <source>
        <dbReference type="Proteomes" id="UP001220217"/>
    </source>
</evidence>
<name>A0ABD7X3A8_PRIAR</name>
<geneLocation type="plasmid" evidence="1 2">
    <name>pG5MAi6_1</name>
</geneLocation>
<dbReference type="EMBL" id="CP118719">
    <property type="protein sequence ID" value="WEA47199.1"/>
    <property type="molecule type" value="Genomic_DNA"/>
</dbReference>
<dbReference type="RefSeq" id="WP_275037716.1">
    <property type="nucleotide sequence ID" value="NZ_CP118719.1"/>
</dbReference>
<sequence length="271" mass="31820">MLKDDELFDWDSSYEETEEDERDETFENYINITSHFTKGLKKYLLEHRQVDMKEVVEVFAGNGKLGQDLGLDNENYFYNITDSYDYTSEDVIEDEVCEFWDVEYSHVTNESAEDTVIRFKGSNKVIKFLIMGAPPKALRDSGDVSYCGAYNASKALHYLYNGDAQIIYIGNERIADFASELFFKHVEEIEDRDFNDNVVENYLNEGYFPYIYIEDVQPYLYKFSLCENDRCDCRDSSSIVNSASIFNLEKWEKEREMEIEDYLTGGDEDWD</sequence>
<dbReference type="AlphaFoldDB" id="A0ABD7X3A8"/>
<evidence type="ECO:0000313" key="1">
    <source>
        <dbReference type="EMBL" id="WEA47199.1"/>
    </source>
</evidence>